<reference evidence="2" key="2">
    <citation type="submission" date="2019-02" db="EMBL/GenBank/DDBJ databases">
        <title>Granulicella sibirica sp. nov., a psychrotolerant acidobacterium isolated from an organic soil layer in forested tundra, West Siberia.</title>
        <authorList>
            <person name="Oshkin I.Y."/>
            <person name="Kulichevskaya I.S."/>
            <person name="Rijpstra W.I.C."/>
            <person name="Sinninghe Damste J.S."/>
            <person name="Rakitin A.L."/>
            <person name="Ravin N.V."/>
            <person name="Dedysh S.N."/>
        </authorList>
    </citation>
    <scope>NUCLEOTIDE SEQUENCE [LARGE SCALE GENOMIC DNA]</scope>
    <source>
        <strain evidence="2">AF10</strain>
    </source>
</reference>
<protein>
    <submittedName>
        <fullName evidence="1">Uncharacterized protein</fullName>
    </submittedName>
</protein>
<gene>
    <name evidence="1" type="ORF">GRAN_1470</name>
</gene>
<dbReference type="Proteomes" id="UP000289437">
    <property type="component" value="Unassembled WGS sequence"/>
</dbReference>
<organism evidence="1 2">
    <name type="scientific">Granulicella sibirica</name>
    <dbReference type="NCBI Taxonomy" id="2479048"/>
    <lineage>
        <taxon>Bacteria</taxon>
        <taxon>Pseudomonadati</taxon>
        <taxon>Acidobacteriota</taxon>
        <taxon>Terriglobia</taxon>
        <taxon>Terriglobales</taxon>
        <taxon>Acidobacteriaceae</taxon>
        <taxon>Granulicella</taxon>
    </lineage>
</organism>
<keyword evidence="2" id="KW-1185">Reference proteome</keyword>
<dbReference type="AlphaFoldDB" id="A0A4Q0T695"/>
<sequence>MWKFESDQSVPAGTEICSGLKDLGLMLPFLFTAAYHDGAWWYQGFESLFIV</sequence>
<name>A0A4Q0T695_9BACT</name>
<accession>A0A4Q0T695</accession>
<evidence type="ECO:0000313" key="1">
    <source>
        <dbReference type="EMBL" id="RXH58160.1"/>
    </source>
</evidence>
<proteinExistence type="predicted"/>
<comment type="caution">
    <text evidence="1">The sequence shown here is derived from an EMBL/GenBank/DDBJ whole genome shotgun (WGS) entry which is preliminary data.</text>
</comment>
<reference evidence="1 2" key="1">
    <citation type="submission" date="2018-11" db="EMBL/GenBank/DDBJ databases">
        <authorList>
            <person name="Mardanov A.V."/>
            <person name="Ravin N.V."/>
            <person name="Dedysh S.N."/>
        </authorList>
    </citation>
    <scope>NUCLEOTIDE SEQUENCE [LARGE SCALE GENOMIC DNA]</scope>
    <source>
        <strain evidence="1 2">AF10</strain>
    </source>
</reference>
<dbReference type="EMBL" id="RDSM01000001">
    <property type="protein sequence ID" value="RXH58160.1"/>
    <property type="molecule type" value="Genomic_DNA"/>
</dbReference>
<evidence type="ECO:0000313" key="2">
    <source>
        <dbReference type="Proteomes" id="UP000289437"/>
    </source>
</evidence>